<dbReference type="InterPro" id="IPR028939">
    <property type="entry name" value="P5C_Rdtase_cat_N"/>
</dbReference>
<dbReference type="Proteomes" id="UP000664317">
    <property type="component" value="Unassembled WGS sequence"/>
</dbReference>
<keyword evidence="4" id="KW-1185">Reference proteome</keyword>
<evidence type="ECO:0000313" key="4">
    <source>
        <dbReference type="Proteomes" id="UP000664317"/>
    </source>
</evidence>
<proteinExistence type="predicted"/>
<protein>
    <submittedName>
        <fullName evidence="3">NAD(P)-binding domain-containing protein</fullName>
    </submittedName>
</protein>
<dbReference type="PANTHER" id="PTHR14239:SF10">
    <property type="entry name" value="REDUCTASE"/>
    <property type="match status" value="1"/>
</dbReference>
<dbReference type="InterPro" id="IPR051267">
    <property type="entry name" value="STEAP_metalloreductase"/>
</dbReference>
<organism evidence="3 4">
    <name type="scientific">Algoriphagus oliviformis</name>
    <dbReference type="NCBI Taxonomy" id="2811231"/>
    <lineage>
        <taxon>Bacteria</taxon>
        <taxon>Pseudomonadati</taxon>
        <taxon>Bacteroidota</taxon>
        <taxon>Cytophagia</taxon>
        <taxon>Cytophagales</taxon>
        <taxon>Cyclobacteriaceae</taxon>
        <taxon>Algoriphagus</taxon>
    </lineage>
</organism>
<dbReference type="EMBL" id="JAFKCT010000002">
    <property type="protein sequence ID" value="MBN7810754.1"/>
    <property type="molecule type" value="Genomic_DNA"/>
</dbReference>
<evidence type="ECO:0000259" key="2">
    <source>
        <dbReference type="Pfam" id="PF03807"/>
    </source>
</evidence>
<dbReference type="SUPFAM" id="SSF51735">
    <property type="entry name" value="NAD(P)-binding Rossmann-fold domains"/>
    <property type="match status" value="1"/>
</dbReference>
<reference evidence="3 4" key="1">
    <citation type="submission" date="2021-03" db="EMBL/GenBank/DDBJ databases">
        <title>novel species isolated from a fishpond in China.</title>
        <authorList>
            <person name="Lu H."/>
            <person name="Cai Z."/>
        </authorList>
    </citation>
    <scope>NUCLEOTIDE SEQUENCE [LARGE SCALE GENOMIC DNA]</scope>
    <source>
        <strain evidence="3 4">H41</strain>
    </source>
</reference>
<accession>A0ABS3C0W2</accession>
<dbReference type="Pfam" id="PF03807">
    <property type="entry name" value="F420_oxidored"/>
    <property type="match status" value="1"/>
</dbReference>
<evidence type="ECO:0000313" key="3">
    <source>
        <dbReference type="EMBL" id="MBN7810754.1"/>
    </source>
</evidence>
<feature type="domain" description="Pyrroline-5-carboxylate reductase catalytic N-terminal" evidence="2">
    <location>
        <begin position="2"/>
        <end position="95"/>
    </location>
</feature>
<dbReference type="Gene3D" id="3.40.50.720">
    <property type="entry name" value="NAD(P)-binding Rossmann-like Domain"/>
    <property type="match status" value="1"/>
</dbReference>
<comment type="caution">
    <text evidence="3">The sequence shown here is derived from an EMBL/GenBank/DDBJ whole genome shotgun (WGS) entry which is preliminary data.</text>
</comment>
<keyword evidence="1" id="KW-0560">Oxidoreductase</keyword>
<sequence>MKLGILGGTSLANTLGKRYLDAGLSVVFGVGSDFDTEASDWKALNRLHNRLCPFDSAIIQSEIILVCCQNEELSAVCAALQDAELEDKIILDCTNAPYDQKLANPNTTQIYKVAPKASVFKAFNNLGIDYPSSDSLGLVKETYFCGDSLPDRIRIKRLVELIGFKAIDAGGMINAPLLEAFYHLSKEISGNKKENSNCHFKLISV</sequence>
<evidence type="ECO:0000256" key="1">
    <source>
        <dbReference type="ARBA" id="ARBA00023002"/>
    </source>
</evidence>
<name>A0ABS3C0W2_9BACT</name>
<dbReference type="RefSeq" id="WP_206577527.1">
    <property type="nucleotide sequence ID" value="NZ_JAFKCT010000002.1"/>
</dbReference>
<gene>
    <name evidence="3" type="ORF">J0A68_07300</name>
</gene>
<dbReference type="PANTHER" id="PTHR14239">
    <property type="entry name" value="DUDULIN-RELATED"/>
    <property type="match status" value="1"/>
</dbReference>
<dbReference type="InterPro" id="IPR036291">
    <property type="entry name" value="NAD(P)-bd_dom_sf"/>
</dbReference>